<comment type="caution">
    <text evidence="2">The sequence shown here is derived from an EMBL/GenBank/DDBJ whole genome shotgun (WGS) entry which is preliminary data.</text>
</comment>
<dbReference type="AlphaFoldDB" id="A0AAJ0MBA2"/>
<accession>A0AAJ0MBA2</accession>
<reference evidence="2" key="1">
    <citation type="journal article" date="2023" name="Mol. Phylogenet. Evol.">
        <title>Genome-scale phylogeny and comparative genomics of the fungal order Sordariales.</title>
        <authorList>
            <person name="Hensen N."/>
            <person name="Bonometti L."/>
            <person name="Westerberg I."/>
            <person name="Brannstrom I.O."/>
            <person name="Guillou S."/>
            <person name="Cros-Aarteil S."/>
            <person name="Calhoun S."/>
            <person name="Haridas S."/>
            <person name="Kuo A."/>
            <person name="Mondo S."/>
            <person name="Pangilinan J."/>
            <person name="Riley R."/>
            <person name="LaButti K."/>
            <person name="Andreopoulos B."/>
            <person name="Lipzen A."/>
            <person name="Chen C."/>
            <person name="Yan M."/>
            <person name="Daum C."/>
            <person name="Ng V."/>
            <person name="Clum A."/>
            <person name="Steindorff A."/>
            <person name="Ohm R.A."/>
            <person name="Martin F."/>
            <person name="Silar P."/>
            <person name="Natvig D.O."/>
            <person name="Lalanne C."/>
            <person name="Gautier V."/>
            <person name="Ament-Velasquez S.L."/>
            <person name="Kruys A."/>
            <person name="Hutchinson M.I."/>
            <person name="Powell A.J."/>
            <person name="Barry K."/>
            <person name="Miller A.N."/>
            <person name="Grigoriev I.V."/>
            <person name="Debuchy R."/>
            <person name="Gladieux P."/>
            <person name="Hiltunen Thoren M."/>
            <person name="Johannesson H."/>
        </authorList>
    </citation>
    <scope>NUCLEOTIDE SEQUENCE</scope>
    <source>
        <strain evidence="2">CBS 955.72</strain>
    </source>
</reference>
<dbReference type="EMBL" id="JAUIQD010000006">
    <property type="protein sequence ID" value="KAK3346952.1"/>
    <property type="molecule type" value="Genomic_DNA"/>
</dbReference>
<dbReference type="InterPro" id="IPR007138">
    <property type="entry name" value="ABM_dom"/>
</dbReference>
<gene>
    <name evidence="2" type="ORF">B0T25DRAFT_584041</name>
</gene>
<dbReference type="PROSITE" id="PS51725">
    <property type="entry name" value="ABM"/>
    <property type="match status" value="1"/>
</dbReference>
<evidence type="ECO:0000259" key="1">
    <source>
        <dbReference type="PROSITE" id="PS51725"/>
    </source>
</evidence>
<name>A0AAJ0MBA2_9PEZI</name>
<dbReference type="Pfam" id="PF03992">
    <property type="entry name" value="ABM"/>
    <property type="match status" value="1"/>
</dbReference>
<reference evidence="2" key="2">
    <citation type="submission" date="2023-06" db="EMBL/GenBank/DDBJ databases">
        <authorList>
            <consortium name="Lawrence Berkeley National Laboratory"/>
            <person name="Haridas S."/>
            <person name="Hensen N."/>
            <person name="Bonometti L."/>
            <person name="Westerberg I."/>
            <person name="Brannstrom I.O."/>
            <person name="Guillou S."/>
            <person name="Cros-Aarteil S."/>
            <person name="Calhoun S."/>
            <person name="Kuo A."/>
            <person name="Mondo S."/>
            <person name="Pangilinan J."/>
            <person name="Riley R."/>
            <person name="Labutti K."/>
            <person name="Andreopoulos B."/>
            <person name="Lipzen A."/>
            <person name="Chen C."/>
            <person name="Yanf M."/>
            <person name="Daum C."/>
            <person name="Ng V."/>
            <person name="Clum A."/>
            <person name="Steindorff A."/>
            <person name="Ohm R."/>
            <person name="Martin F."/>
            <person name="Silar P."/>
            <person name="Natvig D."/>
            <person name="Lalanne C."/>
            <person name="Gautier V."/>
            <person name="Ament-Velasquez S.L."/>
            <person name="Kruys A."/>
            <person name="Hutchinson M.I."/>
            <person name="Powell A.J."/>
            <person name="Barry K."/>
            <person name="Miller A.N."/>
            <person name="Grigoriev I.V."/>
            <person name="Debuchy R."/>
            <person name="Gladieux P."/>
            <person name="Thoren M.H."/>
            <person name="Johannesson H."/>
        </authorList>
    </citation>
    <scope>NUCLEOTIDE SEQUENCE</scope>
    <source>
        <strain evidence="2">CBS 955.72</strain>
    </source>
</reference>
<keyword evidence="3" id="KW-1185">Reference proteome</keyword>
<evidence type="ECO:0000313" key="3">
    <source>
        <dbReference type="Proteomes" id="UP001275084"/>
    </source>
</evidence>
<dbReference type="InterPro" id="IPR011008">
    <property type="entry name" value="Dimeric_a/b-barrel"/>
</dbReference>
<dbReference type="Proteomes" id="UP001275084">
    <property type="component" value="Unassembled WGS sequence"/>
</dbReference>
<protein>
    <recommendedName>
        <fullName evidence="1">ABM domain-containing protein</fullName>
    </recommendedName>
</protein>
<proteinExistence type="predicted"/>
<evidence type="ECO:0000313" key="2">
    <source>
        <dbReference type="EMBL" id="KAK3346952.1"/>
    </source>
</evidence>
<dbReference type="SUPFAM" id="SSF54909">
    <property type="entry name" value="Dimeric alpha+beta barrel"/>
    <property type="match status" value="1"/>
</dbReference>
<organism evidence="2 3">
    <name type="scientific">Lasiosphaeria hispida</name>
    <dbReference type="NCBI Taxonomy" id="260671"/>
    <lineage>
        <taxon>Eukaryota</taxon>
        <taxon>Fungi</taxon>
        <taxon>Dikarya</taxon>
        <taxon>Ascomycota</taxon>
        <taxon>Pezizomycotina</taxon>
        <taxon>Sordariomycetes</taxon>
        <taxon>Sordariomycetidae</taxon>
        <taxon>Sordariales</taxon>
        <taxon>Lasiosphaeriaceae</taxon>
        <taxon>Lasiosphaeria</taxon>
    </lineage>
</organism>
<feature type="domain" description="ABM" evidence="1">
    <location>
        <begin position="22"/>
        <end position="113"/>
    </location>
</feature>
<dbReference type="Gene3D" id="3.30.70.100">
    <property type="match status" value="1"/>
</dbReference>
<sequence>MSSASLEPEFLTNLPPVPDDEFCVYGTVYAYPEHADALEVAYAIATHIAKFEPGTVYYCISRDTDNPAVFHFFERYTGRKAFDAHNEQPAVQKLLKEDKYIKDVTAKFAKPILPVWAG</sequence>